<dbReference type="InterPro" id="IPR052189">
    <property type="entry name" value="L-asp_N-monooxygenase_NS-form"/>
</dbReference>
<gene>
    <name evidence="2" type="ORF">GCM10025863_17480</name>
</gene>
<evidence type="ECO:0000259" key="1">
    <source>
        <dbReference type="Pfam" id="PF13454"/>
    </source>
</evidence>
<dbReference type="InterPro" id="IPR036188">
    <property type="entry name" value="FAD/NAD-bd_sf"/>
</dbReference>
<dbReference type="SUPFAM" id="SSF51905">
    <property type="entry name" value="FAD/NAD(P)-binding domain"/>
    <property type="match status" value="1"/>
</dbReference>
<dbReference type="PANTHER" id="PTHR40254:SF1">
    <property type="entry name" value="BLR0577 PROTEIN"/>
    <property type="match status" value="1"/>
</dbReference>
<organism evidence="2 3">
    <name type="scientific">Microbacterium suwonense</name>
    <dbReference type="NCBI Taxonomy" id="683047"/>
    <lineage>
        <taxon>Bacteria</taxon>
        <taxon>Bacillati</taxon>
        <taxon>Actinomycetota</taxon>
        <taxon>Actinomycetes</taxon>
        <taxon>Micrococcales</taxon>
        <taxon>Microbacteriaceae</taxon>
        <taxon>Microbacterium</taxon>
    </lineage>
</organism>
<evidence type="ECO:0000313" key="3">
    <source>
        <dbReference type="Proteomes" id="UP001321543"/>
    </source>
</evidence>
<accession>A0ABN6X362</accession>
<dbReference type="PANTHER" id="PTHR40254">
    <property type="entry name" value="BLR0577 PROTEIN"/>
    <property type="match status" value="1"/>
</dbReference>
<dbReference type="InterPro" id="IPR038732">
    <property type="entry name" value="HpyO/CreE_NAD-binding"/>
</dbReference>
<sequence>MAAGTVRIAVIGSSVRGTLLVERLVARAAARSGTRPLEIVVFDPHPPGSGRIWRDGQPQTLIMNTVAAQSTVFPDDSVAIDGPITPGPSLAEWCRMVAHDPAGLPSEVAAEAEKTEDWSSPSRLLYGHYLRWAFARIVAFAPAHVRVRVIAERVESLCPDASGWTLATPSGGYPADAVLLAVGWLDRDDAIAHPRVVAAGNPIDQDLTRIAPGSTVAVRGLGMGFFDVVSMLTEGRGGVFSRDLSHYSPSGREPLLIAGSRRGIPYRAKPAFGTPPFFPAQRILRAALPNLIARRPVDFARDVLPLIERDALHDHYATLARVRPAAVRDAPSLLGGLIDGAAAPGELVRAHVQNPDDRLSLTHTADPFAKHTGVDDPDSVVAAIVRDDAAEAALGFDSPMKLALHSYAAARGALIDLVGFGGLTASSFPDYRRFLSIAASFGSGPPLRRSRQLLALHETGVVRFTGPGIAVDVADAGVEVRSPSLTEPVRAEQLIDAWLPAPTVTRTADPLLRALLVAGYARAWQHADGTDSDAVEIRPEDGALIGADGTAVPGLYSVGVPHEDARVFTIIAPVPGTNSSVLRECDAAARSALAHAALARTGSGS</sequence>
<feature type="domain" description="FAD-dependent urate hydroxylase HpyO/Asp monooxygenase CreE-like FAD/NAD(P)-binding" evidence="1">
    <location>
        <begin position="9"/>
        <end position="183"/>
    </location>
</feature>
<keyword evidence="3" id="KW-1185">Reference proteome</keyword>
<reference evidence="3" key="1">
    <citation type="journal article" date="2019" name="Int. J. Syst. Evol. Microbiol.">
        <title>The Global Catalogue of Microorganisms (GCM) 10K type strain sequencing project: providing services to taxonomists for standard genome sequencing and annotation.</title>
        <authorList>
            <consortium name="The Broad Institute Genomics Platform"/>
            <consortium name="The Broad Institute Genome Sequencing Center for Infectious Disease"/>
            <person name="Wu L."/>
            <person name="Ma J."/>
        </authorList>
    </citation>
    <scope>NUCLEOTIDE SEQUENCE [LARGE SCALE GENOMIC DNA]</scope>
    <source>
        <strain evidence="3">NBRC 106310</strain>
    </source>
</reference>
<name>A0ABN6X362_9MICO</name>
<dbReference type="Pfam" id="PF13454">
    <property type="entry name" value="NAD_binding_9"/>
    <property type="match status" value="1"/>
</dbReference>
<proteinExistence type="predicted"/>
<protein>
    <recommendedName>
        <fullName evidence="1">FAD-dependent urate hydroxylase HpyO/Asp monooxygenase CreE-like FAD/NAD(P)-binding domain-containing protein</fullName>
    </recommendedName>
</protein>
<dbReference type="Proteomes" id="UP001321543">
    <property type="component" value="Chromosome"/>
</dbReference>
<dbReference type="EMBL" id="AP027728">
    <property type="protein sequence ID" value="BDZ39134.1"/>
    <property type="molecule type" value="Genomic_DNA"/>
</dbReference>
<evidence type="ECO:0000313" key="2">
    <source>
        <dbReference type="EMBL" id="BDZ39134.1"/>
    </source>
</evidence>